<dbReference type="GO" id="GO:0005524">
    <property type="term" value="F:ATP binding"/>
    <property type="evidence" value="ECO:0007669"/>
    <property type="project" value="UniProtKB-UniRule"/>
</dbReference>
<proteinExistence type="predicted"/>
<dbReference type="OrthoDB" id="5954682at2759"/>
<feature type="compositionally biased region" description="Basic and acidic residues" evidence="10">
    <location>
        <begin position="703"/>
        <end position="733"/>
    </location>
</feature>
<comment type="catalytic activity">
    <reaction evidence="7">
        <text>L-threonyl-[protein] + ATP = O-phospho-L-threonyl-[protein] + ADP + H(+)</text>
        <dbReference type="Rhea" id="RHEA:46608"/>
        <dbReference type="Rhea" id="RHEA-COMP:11060"/>
        <dbReference type="Rhea" id="RHEA-COMP:11605"/>
        <dbReference type="ChEBI" id="CHEBI:15378"/>
        <dbReference type="ChEBI" id="CHEBI:30013"/>
        <dbReference type="ChEBI" id="CHEBI:30616"/>
        <dbReference type="ChEBI" id="CHEBI:61977"/>
        <dbReference type="ChEBI" id="CHEBI:456216"/>
        <dbReference type="EC" id="2.7.11.1"/>
    </reaction>
</comment>
<accession>A0A3M6TBZ6</accession>
<feature type="domain" description="Protein kinase" evidence="11">
    <location>
        <begin position="51"/>
        <end position="314"/>
    </location>
</feature>
<gene>
    <name evidence="12" type="ORF">pdam_00018915</name>
</gene>
<dbReference type="Proteomes" id="UP000275408">
    <property type="component" value="Unassembled WGS sequence"/>
</dbReference>
<dbReference type="PANTHER" id="PTHR24346:SF79">
    <property type="entry name" value="PROTEIN KINASE DOMAIN-CONTAINING PROTEIN"/>
    <property type="match status" value="1"/>
</dbReference>
<dbReference type="FunFam" id="3.30.200.20:FF:000003">
    <property type="entry name" value="Non-specific serine/threonine protein kinase"/>
    <property type="match status" value="1"/>
</dbReference>
<dbReference type="AlphaFoldDB" id="A0A3M6TBZ6"/>
<dbReference type="Pfam" id="PF00069">
    <property type="entry name" value="Pkinase"/>
    <property type="match status" value="1"/>
</dbReference>
<feature type="compositionally biased region" description="Polar residues" evidence="10">
    <location>
        <begin position="401"/>
        <end position="410"/>
    </location>
</feature>
<protein>
    <recommendedName>
        <fullName evidence="1">non-specific serine/threonine protein kinase</fullName>
        <ecNumber evidence="1">2.7.11.1</ecNumber>
    </recommendedName>
</protein>
<dbReference type="Gene3D" id="1.10.510.10">
    <property type="entry name" value="Transferase(Phosphotransferase) domain 1"/>
    <property type="match status" value="1"/>
</dbReference>
<dbReference type="EMBL" id="RCHS01003914">
    <property type="protein sequence ID" value="RMX38916.1"/>
    <property type="molecule type" value="Genomic_DNA"/>
</dbReference>
<feature type="region of interest" description="Disordered" evidence="10">
    <location>
        <begin position="401"/>
        <end position="421"/>
    </location>
</feature>
<evidence type="ECO:0000256" key="6">
    <source>
        <dbReference type="ARBA" id="ARBA00022840"/>
    </source>
</evidence>
<evidence type="ECO:0000256" key="1">
    <source>
        <dbReference type="ARBA" id="ARBA00012513"/>
    </source>
</evidence>
<dbReference type="GO" id="GO:0035556">
    <property type="term" value="P:intracellular signal transduction"/>
    <property type="evidence" value="ECO:0007669"/>
    <property type="project" value="TreeGrafter"/>
</dbReference>
<evidence type="ECO:0000256" key="7">
    <source>
        <dbReference type="ARBA" id="ARBA00047899"/>
    </source>
</evidence>
<organism evidence="12 13">
    <name type="scientific">Pocillopora damicornis</name>
    <name type="common">Cauliflower coral</name>
    <name type="synonym">Millepora damicornis</name>
    <dbReference type="NCBI Taxonomy" id="46731"/>
    <lineage>
        <taxon>Eukaryota</taxon>
        <taxon>Metazoa</taxon>
        <taxon>Cnidaria</taxon>
        <taxon>Anthozoa</taxon>
        <taxon>Hexacorallia</taxon>
        <taxon>Scleractinia</taxon>
        <taxon>Astrocoeniina</taxon>
        <taxon>Pocilloporidae</taxon>
        <taxon>Pocillopora</taxon>
    </lineage>
</organism>
<keyword evidence="2" id="KW-0723">Serine/threonine-protein kinase</keyword>
<feature type="binding site" evidence="9">
    <location>
        <position position="80"/>
    </location>
    <ligand>
        <name>ATP</name>
        <dbReference type="ChEBI" id="CHEBI:30616"/>
    </ligand>
</feature>
<evidence type="ECO:0000313" key="12">
    <source>
        <dbReference type="EMBL" id="RMX38916.1"/>
    </source>
</evidence>
<dbReference type="GO" id="GO:0005737">
    <property type="term" value="C:cytoplasm"/>
    <property type="evidence" value="ECO:0007669"/>
    <property type="project" value="TreeGrafter"/>
</dbReference>
<evidence type="ECO:0000259" key="11">
    <source>
        <dbReference type="PROSITE" id="PS50011"/>
    </source>
</evidence>
<feature type="compositionally biased region" description="Basic and acidic residues" evidence="10">
    <location>
        <begin position="910"/>
        <end position="930"/>
    </location>
</feature>
<dbReference type="PROSITE" id="PS00108">
    <property type="entry name" value="PROTEIN_KINASE_ST"/>
    <property type="match status" value="1"/>
</dbReference>
<keyword evidence="6 9" id="KW-0067">ATP-binding</keyword>
<sequence length="948" mass="106776">MSDMPPTQRDHMEIDDDSARDQVNGFLPAGVAQVPKEELQKYLKCKRIGNYLLGKTIGEGSFARVKQGFHVLTGEKVAVKIIDKKLAHQDKYVARNMRREAKIMQMIRHPNIVQLLEVVETEHRYYLITEIAAGGDLMDYICYRRKLGEVEVRKFIRQIVSAVHYLHQGGILHRDLKVENLLLDDDYNIKIIDFGLSNTLFVSSPDGQSTKEFLKTQCGSPAYAAPEILGHKPYGPEVDVWSIGVNMYAMLTGKLPYSAEPFHINTLYNKMKKNDMNPIPDHLSSSCKDLVQRLLTFSRENRITLYEVLNHEWLQKGFDGPIIPIVFPNYPQPEELDKNIVRHMVDKMEFKQQEIVDAVAKNRSTATSTVYHLLQRKLKRYYVKHPGEAGRVMNDVTFNSEPVRNSSTATPELEIRNSSKKRREFAVTTVNACDFNDKKQTTPNETKPESEKLTLPCAGREQLSSPSKENLSKLDEELAENPKSLHQDDPISEKSINEIDEDNSSEQKDRTCSVLSDGGIEISRKDSCNYSSVQVMAVNGRRLSHISVESKAETSKKSATVDLDEKNEQEGKESTVNNHENSSRRISETKSVAPQGRISPRLSAPNTPSIGKVSPINAKIISIPLQPMKMEFPEKVKFNHRRFSLPQTFLPPRNLGTTQQRQHVPSPFHFNSTMSSTDAKQRNRDSPSLPPYGLCCQLTAIKPQEEKEDSVTRAHEARSRGDHAQHNGIENRHAQPRRNAYYSPSTERRFPSKRHSVATSGGRELLKSINNTLGRLVEIQDNTESSKPPDSLLLRSRLQPATIKAPLKHDSSVEGVKISLIQEHAGVERAKEKRSSGLKISCSVKDTQTAKPVPSSNPTGLSTTESKSAKEQITREKKPKAGLLNRSVAGRRRKTLENKIPPENDSASSPRHEDGSPLNRRSLDDNHCSTHDALQSGRRSLDSLEEII</sequence>
<dbReference type="STRING" id="46731.A0A3M6TBZ6"/>
<dbReference type="PANTHER" id="PTHR24346">
    <property type="entry name" value="MAP/MICROTUBULE AFFINITY-REGULATING KINASE"/>
    <property type="match status" value="1"/>
</dbReference>
<dbReference type="FunFam" id="1.10.510.10:FF:000391">
    <property type="entry name" value="Hormonally up-regulated neu tumor-associated kinase"/>
    <property type="match status" value="1"/>
</dbReference>
<name>A0A3M6TBZ6_POCDA</name>
<keyword evidence="13" id="KW-1185">Reference proteome</keyword>
<reference evidence="12 13" key="1">
    <citation type="journal article" date="2018" name="Sci. Rep.">
        <title>Comparative analysis of the Pocillopora damicornis genome highlights role of immune system in coral evolution.</title>
        <authorList>
            <person name="Cunning R."/>
            <person name="Bay R.A."/>
            <person name="Gillette P."/>
            <person name="Baker A.C."/>
            <person name="Traylor-Knowles N."/>
        </authorList>
    </citation>
    <scope>NUCLEOTIDE SEQUENCE [LARGE SCALE GENOMIC DNA]</scope>
    <source>
        <strain evidence="12">RSMAS</strain>
        <tissue evidence="12">Whole animal</tissue>
    </source>
</reference>
<comment type="caution">
    <text evidence="12">The sequence shown here is derived from an EMBL/GenBank/DDBJ whole genome shotgun (WGS) entry which is preliminary data.</text>
</comment>
<dbReference type="GO" id="GO:0004674">
    <property type="term" value="F:protein serine/threonine kinase activity"/>
    <property type="evidence" value="ECO:0007669"/>
    <property type="project" value="UniProtKB-KW"/>
</dbReference>
<evidence type="ECO:0000256" key="9">
    <source>
        <dbReference type="PROSITE-ProRule" id="PRU10141"/>
    </source>
</evidence>
<keyword evidence="3" id="KW-0808">Transferase</keyword>
<dbReference type="SUPFAM" id="SSF56112">
    <property type="entry name" value="Protein kinase-like (PK-like)"/>
    <property type="match status" value="1"/>
</dbReference>
<feature type="compositionally biased region" description="Polar residues" evidence="10">
    <location>
        <begin position="844"/>
        <end position="866"/>
    </location>
</feature>
<dbReference type="SMART" id="SM00220">
    <property type="entry name" value="S_TKc"/>
    <property type="match status" value="1"/>
</dbReference>
<evidence type="ECO:0000256" key="4">
    <source>
        <dbReference type="ARBA" id="ARBA00022741"/>
    </source>
</evidence>
<evidence type="ECO:0000256" key="10">
    <source>
        <dbReference type="SAM" id="MobiDB-lite"/>
    </source>
</evidence>
<evidence type="ECO:0000256" key="2">
    <source>
        <dbReference type="ARBA" id="ARBA00022527"/>
    </source>
</evidence>
<feature type="compositionally biased region" description="Basic and acidic residues" evidence="10">
    <location>
        <begin position="563"/>
        <end position="573"/>
    </location>
</feature>
<dbReference type="EC" id="2.7.11.1" evidence="1"/>
<keyword evidence="4 9" id="KW-0547">Nucleotide-binding</keyword>
<dbReference type="PROSITE" id="PS00107">
    <property type="entry name" value="PROTEIN_KINASE_ATP"/>
    <property type="match status" value="1"/>
</dbReference>
<comment type="catalytic activity">
    <reaction evidence="8">
        <text>L-seryl-[protein] + ATP = O-phospho-L-seryl-[protein] + ADP + H(+)</text>
        <dbReference type="Rhea" id="RHEA:17989"/>
        <dbReference type="Rhea" id="RHEA-COMP:9863"/>
        <dbReference type="Rhea" id="RHEA-COMP:11604"/>
        <dbReference type="ChEBI" id="CHEBI:15378"/>
        <dbReference type="ChEBI" id="CHEBI:29999"/>
        <dbReference type="ChEBI" id="CHEBI:30616"/>
        <dbReference type="ChEBI" id="CHEBI:83421"/>
        <dbReference type="ChEBI" id="CHEBI:456216"/>
        <dbReference type="EC" id="2.7.11.1"/>
    </reaction>
</comment>
<dbReference type="InterPro" id="IPR008271">
    <property type="entry name" value="Ser/Thr_kinase_AS"/>
</dbReference>
<feature type="region of interest" description="Disordered" evidence="10">
    <location>
        <begin position="436"/>
        <end position="513"/>
    </location>
</feature>
<dbReference type="InterPro" id="IPR011009">
    <property type="entry name" value="Kinase-like_dom_sf"/>
</dbReference>
<feature type="compositionally biased region" description="Basic and acidic residues" evidence="10">
    <location>
        <begin position="436"/>
        <end position="452"/>
    </location>
</feature>
<feature type="compositionally biased region" description="Basic and acidic residues" evidence="10">
    <location>
        <begin position="867"/>
        <end position="876"/>
    </location>
</feature>
<evidence type="ECO:0000256" key="8">
    <source>
        <dbReference type="ARBA" id="ARBA00048679"/>
    </source>
</evidence>
<dbReference type="PROSITE" id="PS50011">
    <property type="entry name" value="PROTEIN_KINASE_DOM"/>
    <property type="match status" value="1"/>
</dbReference>
<keyword evidence="5" id="KW-0418">Kinase</keyword>
<feature type="compositionally biased region" description="Basic and acidic residues" evidence="10">
    <location>
        <begin position="483"/>
        <end position="497"/>
    </location>
</feature>
<evidence type="ECO:0000256" key="5">
    <source>
        <dbReference type="ARBA" id="ARBA00022777"/>
    </source>
</evidence>
<evidence type="ECO:0000313" key="13">
    <source>
        <dbReference type="Proteomes" id="UP000275408"/>
    </source>
</evidence>
<feature type="region of interest" description="Disordered" evidence="10">
    <location>
        <begin position="703"/>
        <end position="763"/>
    </location>
</feature>
<evidence type="ECO:0000256" key="3">
    <source>
        <dbReference type="ARBA" id="ARBA00022679"/>
    </source>
</evidence>
<dbReference type="CDD" id="cd14003">
    <property type="entry name" value="STKc_AMPK-like"/>
    <property type="match status" value="1"/>
</dbReference>
<dbReference type="InterPro" id="IPR000719">
    <property type="entry name" value="Prot_kinase_dom"/>
</dbReference>
<feature type="region of interest" description="Disordered" evidence="10">
    <location>
        <begin position="827"/>
        <end position="948"/>
    </location>
</feature>
<feature type="region of interest" description="Disordered" evidence="10">
    <location>
        <begin position="547"/>
        <end position="613"/>
    </location>
</feature>
<dbReference type="InterPro" id="IPR017441">
    <property type="entry name" value="Protein_kinase_ATP_BS"/>
</dbReference>